<reference evidence="3" key="1">
    <citation type="journal article" date="2010" name="Science">
        <title>Signatures of adaptation to obligate biotrophy in the Hyaloperonospora arabidopsidis genome.</title>
        <authorList>
            <person name="Baxter L."/>
            <person name="Tripathy S."/>
            <person name="Ishaque N."/>
            <person name="Boot N."/>
            <person name="Cabral A."/>
            <person name="Kemen E."/>
            <person name="Thines M."/>
            <person name="Ah-Fong A."/>
            <person name="Anderson R."/>
            <person name="Badejoko W."/>
            <person name="Bittner-Eddy P."/>
            <person name="Boore J.L."/>
            <person name="Chibucos M.C."/>
            <person name="Coates M."/>
            <person name="Dehal P."/>
            <person name="Delehaunty K."/>
            <person name="Dong S."/>
            <person name="Downton P."/>
            <person name="Dumas B."/>
            <person name="Fabro G."/>
            <person name="Fronick C."/>
            <person name="Fuerstenberg S.I."/>
            <person name="Fulton L."/>
            <person name="Gaulin E."/>
            <person name="Govers F."/>
            <person name="Hughes L."/>
            <person name="Humphray S."/>
            <person name="Jiang R.H."/>
            <person name="Judelson H."/>
            <person name="Kamoun S."/>
            <person name="Kyung K."/>
            <person name="Meijer H."/>
            <person name="Minx P."/>
            <person name="Morris P."/>
            <person name="Nelson J."/>
            <person name="Phuntumart V."/>
            <person name="Qutob D."/>
            <person name="Rehmany A."/>
            <person name="Rougon-Cardoso A."/>
            <person name="Ryden P."/>
            <person name="Torto-Alalibo T."/>
            <person name="Studholme D."/>
            <person name="Wang Y."/>
            <person name="Win J."/>
            <person name="Wood J."/>
            <person name="Clifton S.W."/>
            <person name="Rogers J."/>
            <person name="Van den Ackerveken G."/>
            <person name="Jones J.D."/>
            <person name="McDowell J.M."/>
            <person name="Beynon J."/>
            <person name="Tyler B.M."/>
        </authorList>
    </citation>
    <scope>NUCLEOTIDE SEQUENCE [LARGE SCALE GENOMIC DNA]</scope>
    <source>
        <strain evidence="3">Emoy2</strain>
    </source>
</reference>
<reference evidence="2" key="2">
    <citation type="submission" date="2015-06" db="UniProtKB">
        <authorList>
            <consortium name="EnsemblProtists"/>
        </authorList>
    </citation>
    <scope>IDENTIFICATION</scope>
    <source>
        <strain evidence="2">Emoy2</strain>
    </source>
</reference>
<dbReference type="EMBL" id="JH598381">
    <property type="status" value="NOT_ANNOTATED_CDS"/>
    <property type="molecule type" value="Genomic_DNA"/>
</dbReference>
<dbReference type="InParanoid" id="M4BLG2"/>
<organism evidence="2 3">
    <name type="scientific">Hyaloperonospora arabidopsidis (strain Emoy2)</name>
    <name type="common">Downy mildew agent</name>
    <name type="synonym">Peronospora arabidopsidis</name>
    <dbReference type="NCBI Taxonomy" id="559515"/>
    <lineage>
        <taxon>Eukaryota</taxon>
        <taxon>Sar</taxon>
        <taxon>Stramenopiles</taxon>
        <taxon>Oomycota</taxon>
        <taxon>Peronosporomycetes</taxon>
        <taxon>Peronosporales</taxon>
        <taxon>Peronosporaceae</taxon>
        <taxon>Hyaloperonospora</taxon>
    </lineage>
</organism>
<evidence type="ECO:0000313" key="3">
    <source>
        <dbReference type="Proteomes" id="UP000011713"/>
    </source>
</evidence>
<evidence type="ECO:0000313" key="2">
    <source>
        <dbReference type="EnsemblProtists" id="HpaP807247"/>
    </source>
</evidence>
<sequence>MATIPYRGALYRVSNMHPPVKGSVWARQLDTGGVRLAAQRDYVVELHNITHFGRLTAYFEAHIATGVELDNMDSCTPNFQTSTVWKLTVKLAGCPDFLCGIVRLIWYGSTIILKHPEVGNRLQCLHCGDFGHPMVRCRYDADQIRGPGSRVETEQEVAGLEDLAVPFGSMAEVKQMASLRLQLQVENDIKAKDMVAPSHTPVGAAAVDHDTVLPVAATPPINAGNLVASAPKKQWVTVPIRRGRASRPRPQHHPRRAPITSTRFADLAEQSDDEDDEVSFVEAVPIIDRRNEVASEEEQADSPPIAITDTAKANLRLLTAKPKKLRSIPQLVSLKQRERTVLGATQTDRLLCRGPLIPLPEACLAPDPNLATVEAALGIRPVTTLSAGNCMAMAIAQAYVDHDLAAFDDIFEATTASIKRGIRWSAQLHLSAQFDHAVRTSTLVNIQRGWEGMTATESLKKFKWYLKDYSSTLSTRQASVTRCDWGCCELLSTAANFLNRPVFVLGYDPAMQQTWTCSKYRPCTITHANKLYETSQQIPLTLDQFIEAIRLAKTQDTCKPLVLRYWGEHYSAYVHAQSPHAAVSSAGTDTSPASAMYNSVGELGGLARRIATGGEGEARGSEPLGWNPGCFTNRFDCCCGFT</sequence>
<dbReference type="eggNOG" id="ENOG502REVX">
    <property type="taxonomic scope" value="Eukaryota"/>
</dbReference>
<accession>M4BLG2</accession>
<dbReference type="HOGENOM" id="CLU_426698_0_0_1"/>
<protein>
    <submittedName>
        <fullName evidence="2">Uncharacterized protein</fullName>
    </submittedName>
</protein>
<dbReference type="VEuPathDB" id="FungiDB:HpaG807247"/>
<proteinExistence type="predicted"/>
<evidence type="ECO:0000256" key="1">
    <source>
        <dbReference type="SAM" id="MobiDB-lite"/>
    </source>
</evidence>
<name>M4BLG2_HYAAE</name>
<feature type="compositionally biased region" description="Basic residues" evidence="1">
    <location>
        <begin position="241"/>
        <end position="256"/>
    </location>
</feature>
<keyword evidence="3" id="KW-1185">Reference proteome</keyword>
<dbReference type="Proteomes" id="UP000011713">
    <property type="component" value="Unassembled WGS sequence"/>
</dbReference>
<dbReference type="EnsemblProtists" id="HpaT807247">
    <property type="protein sequence ID" value="HpaP807247"/>
    <property type="gene ID" value="HpaG807247"/>
</dbReference>
<feature type="region of interest" description="Disordered" evidence="1">
    <location>
        <begin position="241"/>
        <end position="260"/>
    </location>
</feature>
<dbReference type="AlphaFoldDB" id="M4BLG2"/>